<sequence>MAGRRLKIATVGAIASLALASCVPLEEVEIQQPQRPDGSITGSDFASQTLFWGDCGSIECTEVQAPLDWENPTAEDAIYLNVARLKSYSANPRGTIFVNPGGPGASGVSYLENAGSELAELRNDYHIVSWDPRGVDYSSAVSCLTYEELDEDLYGYDKDAPEPGSEAWLAQVKADNEDFAQKCVERSGELFKHVSTANTVQDLNLLRQLVKDEKLNYLGFSYGTYIGARYADKYPQLTGKIVLDGAIDPTADTIEVVVNQTKGFELALNNYLTDCVAKQSCWYTGDVAAGKERVKQLLAQVHKQPLKAADGRWVTSSVLLTAIITTLYSQDSWPFLTDLMSEIEKGQTETALLLADFYNDRSSSGSYLNNSREAFSAINCSDYTQQQPDLAAMRKNAEKLAAEAPIFGPYQGYSEASCWGWPVSADSRDGVTAAGSAPIVVIGTKGDPATPYQWAVSLAEQLENGVLVSYEGEGHIAFGTSSCVTDLVTKYFNRNVLPQHETVCEVATEDQL</sequence>
<dbReference type="InterPro" id="IPR029058">
    <property type="entry name" value="AB_hydrolase_fold"/>
</dbReference>
<evidence type="ECO:0000259" key="5">
    <source>
        <dbReference type="Pfam" id="PF08386"/>
    </source>
</evidence>
<keyword evidence="2 4" id="KW-0732">Signal</keyword>
<dbReference type="PANTHER" id="PTHR43248:SF29">
    <property type="entry name" value="TRIPEPTIDYL AMINOPEPTIDASE"/>
    <property type="match status" value="1"/>
</dbReference>
<evidence type="ECO:0000313" key="7">
    <source>
        <dbReference type="Proteomes" id="UP000571183"/>
    </source>
</evidence>
<dbReference type="AlphaFoldDB" id="A0A840DPZ8"/>
<feature type="domain" description="Peptidase S33 tripeptidyl aminopeptidase-like C-terminal" evidence="5">
    <location>
        <begin position="405"/>
        <end position="504"/>
    </location>
</feature>
<dbReference type="PROSITE" id="PS51257">
    <property type="entry name" value="PROKAR_LIPOPROTEIN"/>
    <property type="match status" value="1"/>
</dbReference>
<keyword evidence="3" id="KW-0378">Hydrolase</keyword>
<feature type="chain" id="PRO_5032482809" evidence="4">
    <location>
        <begin position="21"/>
        <end position="512"/>
    </location>
</feature>
<dbReference type="SUPFAM" id="SSF53474">
    <property type="entry name" value="alpha/beta-Hydrolases"/>
    <property type="match status" value="1"/>
</dbReference>
<dbReference type="Proteomes" id="UP000571183">
    <property type="component" value="Unassembled WGS sequence"/>
</dbReference>
<evidence type="ECO:0000256" key="4">
    <source>
        <dbReference type="SAM" id="SignalP"/>
    </source>
</evidence>
<evidence type="ECO:0000256" key="1">
    <source>
        <dbReference type="ARBA" id="ARBA00010088"/>
    </source>
</evidence>
<proteinExistence type="inferred from homology"/>
<gene>
    <name evidence="6" type="ORF">F5897_001401</name>
</gene>
<dbReference type="RefSeq" id="WP_183304997.1">
    <property type="nucleotide sequence ID" value="NZ_JACIFD010000014.1"/>
</dbReference>
<organism evidence="6 7">
    <name type="scientific">Canibacter oris</name>
    <dbReference type="NCBI Taxonomy" id="1365628"/>
    <lineage>
        <taxon>Bacteria</taxon>
        <taxon>Bacillati</taxon>
        <taxon>Actinomycetota</taxon>
        <taxon>Actinomycetes</taxon>
        <taxon>Micrococcales</taxon>
        <taxon>Microbacteriaceae</taxon>
        <taxon>Canibacter</taxon>
    </lineage>
</organism>
<feature type="signal peptide" evidence="4">
    <location>
        <begin position="1"/>
        <end position="20"/>
    </location>
</feature>
<comment type="similarity">
    <text evidence="1">Belongs to the peptidase S33 family.</text>
</comment>
<dbReference type="Gene3D" id="3.40.50.1820">
    <property type="entry name" value="alpha/beta hydrolase"/>
    <property type="match status" value="1"/>
</dbReference>
<name>A0A840DPZ8_9MICO</name>
<reference evidence="6" key="1">
    <citation type="submission" date="2020-08" db="EMBL/GenBank/DDBJ databases">
        <title>Sequencing the genomes of 1000 actinobacteria strains.</title>
        <authorList>
            <person name="Klenk H.-P."/>
        </authorList>
    </citation>
    <scope>NUCLEOTIDE SEQUENCE [LARGE SCALE GENOMIC DNA]</scope>
    <source>
        <strain evidence="6">DSM 27064</strain>
    </source>
</reference>
<dbReference type="GO" id="GO:0016787">
    <property type="term" value="F:hydrolase activity"/>
    <property type="evidence" value="ECO:0007669"/>
    <property type="project" value="UniProtKB-KW"/>
</dbReference>
<dbReference type="InterPro" id="IPR051601">
    <property type="entry name" value="Serine_prot/Carboxylest_S33"/>
</dbReference>
<evidence type="ECO:0000256" key="3">
    <source>
        <dbReference type="ARBA" id="ARBA00022801"/>
    </source>
</evidence>
<comment type="caution">
    <text evidence="6">The sequence shown here is derived from an EMBL/GenBank/DDBJ whole genome shotgun (WGS) entry which is preliminary data.</text>
</comment>
<dbReference type="PANTHER" id="PTHR43248">
    <property type="entry name" value="2-SUCCINYL-6-HYDROXY-2,4-CYCLOHEXADIENE-1-CARBOXYLATE SYNTHASE"/>
    <property type="match status" value="1"/>
</dbReference>
<keyword evidence="7" id="KW-1185">Reference proteome</keyword>
<evidence type="ECO:0000313" key="6">
    <source>
        <dbReference type="EMBL" id="MBB4072078.1"/>
    </source>
</evidence>
<dbReference type="Pfam" id="PF08386">
    <property type="entry name" value="Abhydrolase_4"/>
    <property type="match status" value="1"/>
</dbReference>
<dbReference type="EMBL" id="JACIFD010000014">
    <property type="protein sequence ID" value="MBB4072078.1"/>
    <property type="molecule type" value="Genomic_DNA"/>
</dbReference>
<dbReference type="InterPro" id="IPR013595">
    <property type="entry name" value="Pept_S33_TAP-like_C"/>
</dbReference>
<evidence type="ECO:0000256" key="2">
    <source>
        <dbReference type="ARBA" id="ARBA00022729"/>
    </source>
</evidence>
<protein>
    <submittedName>
        <fullName evidence="6">Pimeloyl-ACP methyl ester carboxylesterase</fullName>
    </submittedName>
</protein>
<accession>A0A840DPZ8</accession>